<evidence type="ECO:0000256" key="1">
    <source>
        <dbReference type="SAM" id="MobiDB-lite"/>
    </source>
</evidence>
<dbReference type="Proteomes" id="UP001165085">
    <property type="component" value="Unassembled WGS sequence"/>
</dbReference>
<keyword evidence="3" id="KW-1185">Reference proteome</keyword>
<dbReference type="OrthoDB" id="197489at2759"/>
<gene>
    <name evidence="2" type="ORF">TrST_g12236</name>
</gene>
<dbReference type="EMBL" id="BRXY01000320">
    <property type="protein sequence ID" value="GMH86818.1"/>
    <property type="molecule type" value="Genomic_DNA"/>
</dbReference>
<feature type="region of interest" description="Disordered" evidence="1">
    <location>
        <begin position="1"/>
        <end position="36"/>
    </location>
</feature>
<sequence length="362" mass="38425">MENALKRKPETTAAKEETKIPRVVSSNAEGVEEKENELNSLLPSLREEGKQSGVDFSMILEAHGVNGGAEGATTEQMMGGTVATTTKITTPSATTTAESKDSITDSITDIIDIPKILGLKDGEKISVMWELEQGPGLELKRHWWPATLLPWDGRVHTMIDEETNDSQTVPLRLINYEPSVELGYPDETLSECAFLGDHLVYDLGEDNTTMFRLEGEVWEPSDVDLTEADVDGGAGVGVGVGGAGAGAGAGAGTGTDLGGNVVAGSSNPGDAVTFDLSRDGLENFLNGLLAEALQRVSGNFTNLSPAKQHMVAEVVAKSKPVLLESMVRKLEGVTEVTMEHIKAIMDDVGETIGSIREEAMKG</sequence>
<evidence type="ECO:0000313" key="3">
    <source>
        <dbReference type="Proteomes" id="UP001165085"/>
    </source>
</evidence>
<feature type="compositionally biased region" description="Basic and acidic residues" evidence="1">
    <location>
        <begin position="1"/>
        <end position="20"/>
    </location>
</feature>
<organism evidence="2 3">
    <name type="scientific">Triparma strigata</name>
    <dbReference type="NCBI Taxonomy" id="1606541"/>
    <lineage>
        <taxon>Eukaryota</taxon>
        <taxon>Sar</taxon>
        <taxon>Stramenopiles</taxon>
        <taxon>Ochrophyta</taxon>
        <taxon>Bolidophyceae</taxon>
        <taxon>Parmales</taxon>
        <taxon>Triparmaceae</taxon>
        <taxon>Triparma</taxon>
    </lineage>
</organism>
<dbReference type="AlphaFoldDB" id="A0A9W7ER91"/>
<evidence type="ECO:0000313" key="2">
    <source>
        <dbReference type="EMBL" id="GMH86818.1"/>
    </source>
</evidence>
<accession>A0A9W7ER91</accession>
<name>A0A9W7ER91_9STRA</name>
<protein>
    <submittedName>
        <fullName evidence="2">Uncharacterized protein</fullName>
    </submittedName>
</protein>
<proteinExistence type="predicted"/>
<comment type="caution">
    <text evidence="2">The sequence shown here is derived from an EMBL/GenBank/DDBJ whole genome shotgun (WGS) entry which is preliminary data.</text>
</comment>
<reference evidence="3" key="1">
    <citation type="journal article" date="2023" name="Commun. Biol.">
        <title>Genome analysis of Parmales, the sister group of diatoms, reveals the evolutionary specialization of diatoms from phago-mixotrophs to photoautotrophs.</title>
        <authorList>
            <person name="Ban H."/>
            <person name="Sato S."/>
            <person name="Yoshikawa S."/>
            <person name="Yamada K."/>
            <person name="Nakamura Y."/>
            <person name="Ichinomiya M."/>
            <person name="Sato N."/>
            <person name="Blanc-Mathieu R."/>
            <person name="Endo H."/>
            <person name="Kuwata A."/>
            <person name="Ogata H."/>
        </authorList>
    </citation>
    <scope>NUCLEOTIDE SEQUENCE [LARGE SCALE GENOMIC DNA]</scope>
    <source>
        <strain evidence="3">NIES 3701</strain>
    </source>
</reference>